<feature type="compositionally biased region" description="Low complexity" evidence="1">
    <location>
        <begin position="51"/>
        <end position="60"/>
    </location>
</feature>
<dbReference type="AlphaFoldDB" id="A0A839XIF4"/>
<evidence type="ECO:0000256" key="1">
    <source>
        <dbReference type="SAM" id="MobiDB-lite"/>
    </source>
</evidence>
<evidence type="ECO:0000313" key="3">
    <source>
        <dbReference type="Proteomes" id="UP000564573"/>
    </source>
</evidence>
<name>A0A839XIF4_9PSEU</name>
<dbReference type="RefSeq" id="WP_183780573.1">
    <property type="nucleotide sequence ID" value="NZ_JACIBS010000001.1"/>
</dbReference>
<proteinExistence type="predicted"/>
<protein>
    <submittedName>
        <fullName evidence="2">Uncharacterized protein</fullName>
    </submittedName>
</protein>
<sequence length="369" mass="38780">MTAVLDTLERMLDAGTRADVARLARLAVDRLTASAVPAASARTPSEPVADEPGALEAPSAEAGALEAGALEAGALEAGALEAGALEAGAPGVGARGTAAHEASLERALALYARACAAHPPEAIDLADWILGMSFGDPPRVVSLHDFADSLGEYGLAHIRATVDSRLAESTVEDPDPVAERLAQELAALTGEVGGLVATWEKRLPNIEVSLKIVRVLRAAGRHSEALAHAARARSSDPSRIGDLLAAGRDDDAWTLTRNLLAPQTGSCSHAEPVTPAAPAGVVIDVYRRHVDSLIDGRDARSPAENYARAAVALRRLRTLHRDAGTSAEFADYLAGLVERHRRKTRLLDEIRAARIALPTAPSQRRSRRS</sequence>
<reference evidence="2 3" key="1">
    <citation type="submission" date="2020-08" db="EMBL/GenBank/DDBJ databases">
        <title>Sequencing the genomes of 1000 actinobacteria strains.</title>
        <authorList>
            <person name="Klenk H.-P."/>
        </authorList>
    </citation>
    <scope>NUCLEOTIDE SEQUENCE [LARGE SCALE GENOMIC DNA]</scope>
    <source>
        <strain evidence="2 3">DSM 45267</strain>
    </source>
</reference>
<feature type="region of interest" description="Disordered" evidence="1">
    <location>
        <begin position="36"/>
        <end position="60"/>
    </location>
</feature>
<organism evidence="2 3">
    <name type="scientific">Prauserella sediminis</name>
    <dbReference type="NCBI Taxonomy" id="577680"/>
    <lineage>
        <taxon>Bacteria</taxon>
        <taxon>Bacillati</taxon>
        <taxon>Actinomycetota</taxon>
        <taxon>Actinomycetes</taxon>
        <taxon>Pseudonocardiales</taxon>
        <taxon>Pseudonocardiaceae</taxon>
        <taxon>Prauserella</taxon>
        <taxon>Prauserella salsuginis group</taxon>
    </lineage>
</organism>
<comment type="caution">
    <text evidence="2">The sequence shown here is derived from an EMBL/GenBank/DDBJ whole genome shotgun (WGS) entry which is preliminary data.</text>
</comment>
<evidence type="ECO:0000313" key="2">
    <source>
        <dbReference type="EMBL" id="MBB3662541.1"/>
    </source>
</evidence>
<keyword evidence="3" id="KW-1185">Reference proteome</keyword>
<gene>
    <name evidence="2" type="ORF">FB384_001445</name>
</gene>
<dbReference type="EMBL" id="JACIBS010000001">
    <property type="protein sequence ID" value="MBB3662541.1"/>
    <property type="molecule type" value="Genomic_DNA"/>
</dbReference>
<dbReference type="Proteomes" id="UP000564573">
    <property type="component" value="Unassembled WGS sequence"/>
</dbReference>
<accession>A0A839XIF4</accession>